<protein>
    <submittedName>
        <fullName evidence="1">Uncharacterized protein</fullName>
    </submittedName>
</protein>
<sequence length="72" mass="8915">MGLDYESFDIPLDVYDKFEHSSVTIEDVRTLNDSIRNYIQKFSHDKRYDKCFSPVFWLHVPREWKRIKYMKH</sequence>
<reference evidence="2" key="1">
    <citation type="submission" date="2016-10" db="EMBL/GenBank/DDBJ databases">
        <authorList>
            <person name="Varghese N."/>
            <person name="Submissions S."/>
        </authorList>
    </citation>
    <scope>NUCLEOTIDE SEQUENCE [LARGE SCALE GENOMIC DNA]</scope>
    <source>
        <strain evidence="2">CGMCC 1.10784</strain>
    </source>
</reference>
<proteinExistence type="predicted"/>
<dbReference type="AlphaFoldDB" id="A0A1I2C536"/>
<keyword evidence="2" id="KW-1185">Reference proteome</keyword>
<evidence type="ECO:0000313" key="2">
    <source>
        <dbReference type="Proteomes" id="UP000198855"/>
    </source>
</evidence>
<dbReference type="EMBL" id="FOMT01000003">
    <property type="protein sequence ID" value="SFE62923.1"/>
    <property type="molecule type" value="Genomic_DNA"/>
</dbReference>
<organism evidence="1 2">
    <name type="scientific">Paenibacillus catalpae</name>
    <dbReference type="NCBI Taxonomy" id="1045775"/>
    <lineage>
        <taxon>Bacteria</taxon>
        <taxon>Bacillati</taxon>
        <taxon>Bacillota</taxon>
        <taxon>Bacilli</taxon>
        <taxon>Bacillales</taxon>
        <taxon>Paenibacillaceae</taxon>
        <taxon>Paenibacillus</taxon>
    </lineage>
</organism>
<gene>
    <name evidence="1" type="ORF">SAMN05216378_3785</name>
</gene>
<dbReference type="Proteomes" id="UP000198855">
    <property type="component" value="Unassembled WGS sequence"/>
</dbReference>
<accession>A0A1I2C536</accession>
<evidence type="ECO:0000313" key="1">
    <source>
        <dbReference type="EMBL" id="SFE62923.1"/>
    </source>
</evidence>
<name>A0A1I2C536_9BACL</name>